<protein>
    <submittedName>
        <fullName evidence="1">Uncharacterized protein</fullName>
    </submittedName>
</protein>
<comment type="caution">
    <text evidence="1">The sequence shown here is derived from an EMBL/GenBank/DDBJ whole genome shotgun (WGS) entry which is preliminary data.</text>
</comment>
<reference evidence="1 2" key="1">
    <citation type="submission" date="2019-11" db="EMBL/GenBank/DDBJ databases">
        <title>Venturia inaequalis Genome Resource.</title>
        <authorList>
            <person name="Lichtner F.J."/>
        </authorList>
    </citation>
    <scope>NUCLEOTIDE SEQUENCE [LARGE SCALE GENOMIC DNA]</scope>
    <source>
        <strain evidence="1">Bline_iso_100314</strain>
    </source>
</reference>
<organism evidence="1 2">
    <name type="scientific">Venturia inaequalis</name>
    <name type="common">Apple scab fungus</name>
    <dbReference type="NCBI Taxonomy" id="5025"/>
    <lineage>
        <taxon>Eukaryota</taxon>
        <taxon>Fungi</taxon>
        <taxon>Dikarya</taxon>
        <taxon>Ascomycota</taxon>
        <taxon>Pezizomycotina</taxon>
        <taxon>Dothideomycetes</taxon>
        <taxon>Pleosporomycetidae</taxon>
        <taxon>Venturiales</taxon>
        <taxon>Venturiaceae</taxon>
        <taxon>Venturia</taxon>
    </lineage>
</organism>
<dbReference type="EMBL" id="WNWQ01000679">
    <property type="protein sequence ID" value="KAE9964662.1"/>
    <property type="molecule type" value="Genomic_DNA"/>
</dbReference>
<dbReference type="Proteomes" id="UP000433883">
    <property type="component" value="Unassembled WGS sequence"/>
</dbReference>
<accession>A0A8H3YNL8</accession>
<evidence type="ECO:0000313" key="2">
    <source>
        <dbReference type="Proteomes" id="UP000433883"/>
    </source>
</evidence>
<gene>
    <name evidence="1" type="ORF">BLS_008149</name>
</gene>
<sequence>MDNRFASPSLTPPVVPIWTPRPTKKKFAALEMHKDALTVPGLLEHAIVTSMFLEWTVYYDVESREAKKIGGQIDAELAAVLSK</sequence>
<proteinExistence type="predicted"/>
<name>A0A8H3YNL8_VENIN</name>
<dbReference type="AlphaFoldDB" id="A0A8H3YNL8"/>
<evidence type="ECO:0000313" key="1">
    <source>
        <dbReference type="EMBL" id="KAE9964662.1"/>
    </source>
</evidence>